<sequence length="190" mass="20563">MGGIGGVPFVGKTGFSAFSHHVPTEGHLLILFGPHIAISSSGELGKYMREGQDDESTACGAVLAAYSACCADHAQAERSFLGKSYREMLDVDDMQQSFLKEKVGQRFDAINGASEPLDALIHEAYQVVEDQMLSVINFDYGDGKIVLVGGVQINMPQPHQDHFQPLYFKALSGDSPVGVDLMSNFRYSGN</sequence>
<dbReference type="PANTHER" id="PTHR38016:SF1">
    <property type="entry name" value="LIMITING CO2-INDUCIBLE PROTEIN B_C BETA CARBONYIC ANHYDRASE DOMAIN-CONTAINING PROTEIN"/>
    <property type="match status" value="1"/>
</dbReference>
<dbReference type="Pfam" id="PF18599">
    <property type="entry name" value="LCIB_C_CA"/>
    <property type="match status" value="1"/>
</dbReference>
<feature type="domain" description="Limiting CO2-inducible protein B/C beta carbonyic anhydrase" evidence="1">
    <location>
        <begin position="1"/>
        <end position="170"/>
    </location>
</feature>
<evidence type="ECO:0000259" key="1">
    <source>
        <dbReference type="Pfam" id="PF18599"/>
    </source>
</evidence>
<dbReference type="InterPro" id="IPR040703">
    <property type="entry name" value="LCIB/C_CA"/>
</dbReference>
<proteinExistence type="predicted"/>
<accession>A0A7S4HFY2</accession>
<gene>
    <name evidence="2" type="ORF">CPOL0286_LOCUS3296</name>
</gene>
<organism evidence="2">
    <name type="scientific">Prymnesium polylepis</name>
    <dbReference type="NCBI Taxonomy" id="72548"/>
    <lineage>
        <taxon>Eukaryota</taxon>
        <taxon>Haptista</taxon>
        <taxon>Haptophyta</taxon>
        <taxon>Prymnesiophyceae</taxon>
        <taxon>Prymnesiales</taxon>
        <taxon>Prymnesiaceae</taxon>
        <taxon>Prymnesium</taxon>
    </lineage>
</organism>
<name>A0A7S4HFY2_9EUKA</name>
<dbReference type="PANTHER" id="PTHR38016">
    <property type="entry name" value="UNNAMED PRODUCT"/>
    <property type="match status" value="1"/>
</dbReference>
<dbReference type="EMBL" id="HBKO01006878">
    <property type="protein sequence ID" value="CAE2197942.1"/>
    <property type="molecule type" value="Transcribed_RNA"/>
</dbReference>
<dbReference type="AlphaFoldDB" id="A0A7S4HFY2"/>
<evidence type="ECO:0000313" key="2">
    <source>
        <dbReference type="EMBL" id="CAE2197942.1"/>
    </source>
</evidence>
<protein>
    <recommendedName>
        <fullName evidence="1">Limiting CO2-inducible protein B/C beta carbonyic anhydrase domain-containing protein</fullName>
    </recommendedName>
</protein>
<reference evidence="2" key="1">
    <citation type="submission" date="2021-01" db="EMBL/GenBank/DDBJ databases">
        <authorList>
            <person name="Corre E."/>
            <person name="Pelletier E."/>
            <person name="Niang G."/>
            <person name="Scheremetjew M."/>
            <person name="Finn R."/>
            <person name="Kale V."/>
            <person name="Holt S."/>
            <person name="Cochrane G."/>
            <person name="Meng A."/>
            <person name="Brown T."/>
            <person name="Cohen L."/>
        </authorList>
    </citation>
    <scope>NUCLEOTIDE SEQUENCE</scope>
    <source>
        <strain evidence="2">UIO037</strain>
    </source>
</reference>